<evidence type="ECO:0000313" key="2">
    <source>
        <dbReference type="Proteomes" id="UP001208570"/>
    </source>
</evidence>
<organism evidence="1 2">
    <name type="scientific">Paralvinella palmiformis</name>
    <dbReference type="NCBI Taxonomy" id="53620"/>
    <lineage>
        <taxon>Eukaryota</taxon>
        <taxon>Metazoa</taxon>
        <taxon>Spiralia</taxon>
        <taxon>Lophotrochozoa</taxon>
        <taxon>Annelida</taxon>
        <taxon>Polychaeta</taxon>
        <taxon>Sedentaria</taxon>
        <taxon>Canalipalpata</taxon>
        <taxon>Terebellida</taxon>
        <taxon>Terebelliformia</taxon>
        <taxon>Alvinellidae</taxon>
        <taxon>Paralvinella</taxon>
    </lineage>
</organism>
<name>A0AAD9MNH9_9ANNE</name>
<protein>
    <submittedName>
        <fullName evidence="1">Uncharacterized protein</fullName>
    </submittedName>
</protein>
<dbReference type="Proteomes" id="UP001208570">
    <property type="component" value="Unassembled WGS sequence"/>
</dbReference>
<dbReference type="EMBL" id="JAODUP010002489">
    <property type="protein sequence ID" value="KAK2138743.1"/>
    <property type="molecule type" value="Genomic_DNA"/>
</dbReference>
<reference evidence="1" key="1">
    <citation type="journal article" date="2023" name="Mol. Biol. Evol.">
        <title>Third-Generation Sequencing Reveals the Adaptive Role of the Epigenome in Three Deep-Sea Polychaetes.</title>
        <authorList>
            <person name="Perez M."/>
            <person name="Aroh O."/>
            <person name="Sun Y."/>
            <person name="Lan Y."/>
            <person name="Juniper S.K."/>
            <person name="Young C.R."/>
            <person name="Angers B."/>
            <person name="Qian P.Y."/>
        </authorList>
    </citation>
    <scope>NUCLEOTIDE SEQUENCE</scope>
    <source>
        <strain evidence="1">P08H-3</strain>
    </source>
</reference>
<sequence length="95" mass="10633">MPYRFELCFRSGKDDSNPAGFVSRHPVRNVPDTDSVEDYINYVISNAVPKALTLEDVRKATATDPELTNLTTAISTGVWSKLSVTPYRRLKDELA</sequence>
<dbReference type="AlphaFoldDB" id="A0AAD9MNH9"/>
<accession>A0AAD9MNH9</accession>
<evidence type="ECO:0000313" key="1">
    <source>
        <dbReference type="EMBL" id="KAK2138743.1"/>
    </source>
</evidence>
<comment type="caution">
    <text evidence="1">The sequence shown here is derived from an EMBL/GenBank/DDBJ whole genome shotgun (WGS) entry which is preliminary data.</text>
</comment>
<proteinExistence type="predicted"/>
<gene>
    <name evidence="1" type="ORF">LSH36_2500g00005</name>
</gene>
<keyword evidence="2" id="KW-1185">Reference proteome</keyword>